<dbReference type="EMBL" id="LUEZ02000042">
    <property type="protein sequence ID" value="RDB24642.1"/>
    <property type="molecule type" value="Genomic_DNA"/>
</dbReference>
<gene>
    <name evidence="4" type="primary">ncd-2_0</name>
    <name evidence="4" type="ORF">Hypma_008249</name>
</gene>
<protein>
    <submittedName>
        <fullName evidence="4">Nitronate monooxygenase</fullName>
    </submittedName>
</protein>
<keyword evidence="1" id="KW-0285">Flavoprotein</keyword>
<dbReference type="PANTHER" id="PTHR32332:SF31">
    <property type="entry name" value="2-NITROPROPANE DIOXYGENASE FAMILY, PUTATIVE (AFU_ORTHOLOGUE AFUA_2G09850)-RELATED"/>
    <property type="match status" value="1"/>
</dbReference>
<dbReference type="Gene3D" id="3.20.20.70">
    <property type="entry name" value="Aldolase class I"/>
    <property type="match status" value="1"/>
</dbReference>
<organism evidence="4 5">
    <name type="scientific">Hypsizygus marmoreus</name>
    <name type="common">White beech mushroom</name>
    <name type="synonym">Agaricus marmoreus</name>
    <dbReference type="NCBI Taxonomy" id="39966"/>
    <lineage>
        <taxon>Eukaryota</taxon>
        <taxon>Fungi</taxon>
        <taxon>Dikarya</taxon>
        <taxon>Basidiomycota</taxon>
        <taxon>Agaricomycotina</taxon>
        <taxon>Agaricomycetes</taxon>
        <taxon>Agaricomycetidae</taxon>
        <taxon>Agaricales</taxon>
        <taxon>Tricholomatineae</taxon>
        <taxon>Lyophyllaceae</taxon>
        <taxon>Hypsizygus</taxon>
    </lineage>
</organism>
<dbReference type="InParanoid" id="A0A369JTG5"/>
<dbReference type="PANTHER" id="PTHR32332">
    <property type="entry name" value="2-NITROPROPANE DIOXYGENASE"/>
    <property type="match status" value="1"/>
</dbReference>
<dbReference type="Proteomes" id="UP000076154">
    <property type="component" value="Unassembled WGS sequence"/>
</dbReference>
<evidence type="ECO:0000313" key="4">
    <source>
        <dbReference type="EMBL" id="RDB24642.1"/>
    </source>
</evidence>
<dbReference type="GO" id="GO:0018580">
    <property type="term" value="F:nitronate monooxygenase activity"/>
    <property type="evidence" value="ECO:0007669"/>
    <property type="project" value="InterPro"/>
</dbReference>
<keyword evidence="3" id="KW-0560">Oxidoreductase</keyword>
<name>A0A369JTG5_HYPMA</name>
<dbReference type="SUPFAM" id="SSF51412">
    <property type="entry name" value="Inosine monophosphate dehydrogenase (IMPDH)"/>
    <property type="match status" value="1"/>
</dbReference>
<keyword evidence="5" id="KW-1185">Reference proteome</keyword>
<evidence type="ECO:0000256" key="1">
    <source>
        <dbReference type="ARBA" id="ARBA00022630"/>
    </source>
</evidence>
<sequence>MQQIKTPLTKLLNVKIPIVSAPMAIPGIVDIGAAVTSAGAFGFIGAGFLSSENIKLNFEVVRQKLQLSRGDPVPIGIGFIGWVLDKTECSDDPRINATLDEKPMAIWFAFGVDLGKYIAQVRAYDAEREHKTVIFVIVNSVQEALKAANEWKVDVLVAQGIEAGGHGGSASPPLLTLLEAIIQAISNGPLIVAAGGISTGSQIAALLTMGVAGVVLGTRFLFSEECKHPQAKKDVLLHADLHSTVRSLAFDEVGRTMGWPPGQDGRAVANQIIQDVQDGLDLEERLKKFDESAAAGETSRLIVWAGVGAGLVNKIAPISDIISELHEGMLEALKSAPRLIETDA</sequence>
<accession>A0A369JTG5</accession>
<dbReference type="InterPro" id="IPR004136">
    <property type="entry name" value="NMO"/>
</dbReference>
<dbReference type="STRING" id="39966.A0A369JTG5"/>
<evidence type="ECO:0000313" key="5">
    <source>
        <dbReference type="Proteomes" id="UP000076154"/>
    </source>
</evidence>
<comment type="caution">
    <text evidence="4">The sequence shown here is derived from an EMBL/GenBank/DDBJ whole genome shotgun (WGS) entry which is preliminary data.</text>
</comment>
<dbReference type="CDD" id="cd04730">
    <property type="entry name" value="NPD_like"/>
    <property type="match status" value="1"/>
</dbReference>
<dbReference type="AlphaFoldDB" id="A0A369JTG5"/>
<keyword evidence="2" id="KW-0288">FMN</keyword>
<dbReference type="OrthoDB" id="2349068at2759"/>
<reference evidence="4" key="1">
    <citation type="submission" date="2018-04" db="EMBL/GenBank/DDBJ databases">
        <title>Whole genome sequencing of Hypsizygus marmoreus.</title>
        <authorList>
            <person name="Choi I.-G."/>
            <person name="Min B."/>
            <person name="Kim J.-G."/>
            <person name="Kim S."/>
            <person name="Oh Y.-L."/>
            <person name="Kong W.-S."/>
            <person name="Park H."/>
            <person name="Jeong J."/>
            <person name="Song E.-S."/>
        </authorList>
    </citation>
    <scope>NUCLEOTIDE SEQUENCE [LARGE SCALE GENOMIC DNA]</scope>
    <source>
        <strain evidence="4">51987-8</strain>
    </source>
</reference>
<evidence type="ECO:0000256" key="3">
    <source>
        <dbReference type="ARBA" id="ARBA00023002"/>
    </source>
</evidence>
<dbReference type="Pfam" id="PF03060">
    <property type="entry name" value="NMO"/>
    <property type="match status" value="1"/>
</dbReference>
<keyword evidence="4" id="KW-0503">Monooxygenase</keyword>
<proteinExistence type="predicted"/>
<evidence type="ECO:0000256" key="2">
    <source>
        <dbReference type="ARBA" id="ARBA00022643"/>
    </source>
</evidence>
<dbReference type="InterPro" id="IPR013785">
    <property type="entry name" value="Aldolase_TIM"/>
</dbReference>